<dbReference type="Gene3D" id="3.40.50.720">
    <property type="entry name" value="NAD(P)-binding Rossmann-like Domain"/>
    <property type="match status" value="1"/>
</dbReference>
<dbReference type="Proteomes" id="UP000325565">
    <property type="component" value="Unassembled WGS sequence"/>
</dbReference>
<accession>A0A5E7R1R9</accession>
<organism evidence="4 5">
    <name type="scientific">Pseudomonas fluorescens</name>
    <dbReference type="NCBI Taxonomy" id="294"/>
    <lineage>
        <taxon>Bacteria</taxon>
        <taxon>Pseudomonadati</taxon>
        <taxon>Pseudomonadota</taxon>
        <taxon>Gammaproteobacteria</taxon>
        <taxon>Pseudomonadales</taxon>
        <taxon>Pseudomonadaceae</taxon>
        <taxon>Pseudomonas</taxon>
    </lineage>
</organism>
<dbReference type="AlphaFoldDB" id="A0A5E7R1R9"/>
<dbReference type="Pfam" id="PF00106">
    <property type="entry name" value="adh_short"/>
    <property type="match status" value="1"/>
</dbReference>
<gene>
    <name evidence="4" type="ORF">PS922_00196</name>
</gene>
<evidence type="ECO:0000313" key="4">
    <source>
        <dbReference type="EMBL" id="VVP68004.1"/>
    </source>
</evidence>
<keyword evidence="2 4" id="KW-0560">Oxidoreductase</keyword>
<dbReference type="InterPro" id="IPR036291">
    <property type="entry name" value="NAD(P)-bd_dom_sf"/>
</dbReference>
<evidence type="ECO:0000256" key="1">
    <source>
        <dbReference type="ARBA" id="ARBA00006484"/>
    </source>
</evidence>
<dbReference type="PANTHER" id="PTHR43115:SF4">
    <property type="entry name" value="DEHYDROGENASE_REDUCTASE SDR FAMILY MEMBER 11"/>
    <property type="match status" value="1"/>
</dbReference>
<dbReference type="InterPro" id="IPR002347">
    <property type="entry name" value="SDR_fam"/>
</dbReference>
<dbReference type="RefSeq" id="WP_154862730.1">
    <property type="nucleotide sequence ID" value="NZ_CABVJB010000001.1"/>
</dbReference>
<dbReference type="PROSITE" id="PS00061">
    <property type="entry name" value="ADH_SHORT"/>
    <property type="match status" value="1"/>
</dbReference>
<dbReference type="PRINTS" id="PR00080">
    <property type="entry name" value="SDRFAMILY"/>
</dbReference>
<evidence type="ECO:0000256" key="3">
    <source>
        <dbReference type="RuleBase" id="RU000363"/>
    </source>
</evidence>
<sequence>MSNISKKVVLITGASSGIGEATARLLASKGAHVVLGARRTERLEILCAEINARGGSAHFQALDVTRRADVQGFVDFALDLHGRVDVMVNNAGVMPLSKLEALKVCEWDQMIDVNIRGVLHGIAAGLPLMQKQQSGQFINIASIGAYTVSPTASVYCATKFAVRAISEGLRQEVGGDIRVTVISPGVTESELAESISDEGGRAEMREFRKIAIPAMAVARAIAYAIEQPADVDVSELIVRPTASPF</sequence>
<dbReference type="GO" id="GO:0016616">
    <property type="term" value="F:oxidoreductase activity, acting on the CH-OH group of donors, NAD or NADP as acceptor"/>
    <property type="evidence" value="ECO:0007669"/>
    <property type="project" value="UniProtKB-ARBA"/>
</dbReference>
<dbReference type="PANTHER" id="PTHR43115">
    <property type="entry name" value="DEHYDROGENASE/REDUCTASE SDR FAMILY MEMBER 11"/>
    <property type="match status" value="1"/>
</dbReference>
<evidence type="ECO:0000313" key="5">
    <source>
        <dbReference type="Proteomes" id="UP000325565"/>
    </source>
</evidence>
<dbReference type="EC" id="1.-.-.-" evidence="4"/>
<comment type="similarity">
    <text evidence="1 3">Belongs to the short-chain dehydrogenases/reductases (SDR) family.</text>
</comment>
<proteinExistence type="inferred from homology"/>
<dbReference type="SUPFAM" id="SSF51735">
    <property type="entry name" value="NAD(P)-binding Rossmann-fold domains"/>
    <property type="match status" value="1"/>
</dbReference>
<dbReference type="FunFam" id="3.40.50.720:FF:000047">
    <property type="entry name" value="NADP-dependent L-serine/L-allo-threonine dehydrogenase"/>
    <property type="match status" value="1"/>
</dbReference>
<evidence type="ECO:0000256" key="2">
    <source>
        <dbReference type="ARBA" id="ARBA00023002"/>
    </source>
</evidence>
<protein>
    <submittedName>
        <fullName evidence="4">Putative oxidoreductase</fullName>
        <ecNumber evidence="4">1.-.-.-</ecNumber>
    </submittedName>
</protein>
<dbReference type="InterPro" id="IPR020904">
    <property type="entry name" value="Sc_DH/Rdtase_CS"/>
</dbReference>
<reference evidence="4 5" key="1">
    <citation type="submission" date="2019-09" db="EMBL/GenBank/DDBJ databases">
        <authorList>
            <person name="Chandra G."/>
            <person name="Truman W A."/>
        </authorList>
    </citation>
    <scope>NUCLEOTIDE SEQUENCE [LARGE SCALE GENOMIC DNA]</scope>
    <source>
        <strain evidence="4">PS922</strain>
    </source>
</reference>
<name>A0A5E7R1R9_PSEFL</name>
<dbReference type="EMBL" id="CABVJB010000001">
    <property type="protein sequence ID" value="VVP68004.1"/>
    <property type="molecule type" value="Genomic_DNA"/>
</dbReference>
<dbReference type="PRINTS" id="PR00081">
    <property type="entry name" value="GDHRDH"/>
</dbReference>